<keyword evidence="2" id="KW-1185">Reference proteome</keyword>
<proteinExistence type="predicted"/>
<sequence length="70" mass="7857">MGVGELGDTWMLHCSSILSAYICCGVLRGYLLRPGNFFLNLHLIVLDSRYRFRNNTSLIAAQSSSRHPTI</sequence>
<protein>
    <submittedName>
        <fullName evidence="1">Uncharacterized protein</fullName>
    </submittedName>
</protein>
<dbReference type="EMBL" id="JBFXLT010000076">
    <property type="protein sequence ID" value="KAL2810149.1"/>
    <property type="molecule type" value="Genomic_DNA"/>
</dbReference>
<gene>
    <name evidence="1" type="ORF">BJX63DRAFT_328704</name>
</gene>
<organism evidence="1 2">
    <name type="scientific">Aspergillus granulosus</name>
    <dbReference type="NCBI Taxonomy" id="176169"/>
    <lineage>
        <taxon>Eukaryota</taxon>
        <taxon>Fungi</taxon>
        <taxon>Dikarya</taxon>
        <taxon>Ascomycota</taxon>
        <taxon>Pezizomycotina</taxon>
        <taxon>Eurotiomycetes</taxon>
        <taxon>Eurotiomycetidae</taxon>
        <taxon>Eurotiales</taxon>
        <taxon>Aspergillaceae</taxon>
        <taxon>Aspergillus</taxon>
        <taxon>Aspergillus subgen. Nidulantes</taxon>
    </lineage>
</organism>
<name>A0ABR4H4J0_9EURO</name>
<dbReference type="Proteomes" id="UP001610334">
    <property type="component" value="Unassembled WGS sequence"/>
</dbReference>
<reference evidence="1 2" key="1">
    <citation type="submission" date="2024-07" db="EMBL/GenBank/DDBJ databases">
        <title>Section-level genome sequencing and comparative genomics of Aspergillus sections Usti and Cavernicolus.</title>
        <authorList>
            <consortium name="Lawrence Berkeley National Laboratory"/>
            <person name="Nybo J.L."/>
            <person name="Vesth T.C."/>
            <person name="Theobald S."/>
            <person name="Frisvad J.C."/>
            <person name="Larsen T.O."/>
            <person name="Kjaerboelling I."/>
            <person name="Rothschild-Mancinelli K."/>
            <person name="Lyhne E.K."/>
            <person name="Kogle M.E."/>
            <person name="Barry K."/>
            <person name="Clum A."/>
            <person name="Na H."/>
            <person name="Ledsgaard L."/>
            <person name="Lin J."/>
            <person name="Lipzen A."/>
            <person name="Kuo A."/>
            <person name="Riley R."/>
            <person name="Mondo S."/>
            <person name="Labutti K."/>
            <person name="Haridas S."/>
            <person name="Pangalinan J."/>
            <person name="Salamov A.A."/>
            <person name="Simmons B.A."/>
            <person name="Magnuson J.K."/>
            <person name="Chen J."/>
            <person name="Drula E."/>
            <person name="Henrissat B."/>
            <person name="Wiebenga A."/>
            <person name="Lubbers R.J."/>
            <person name="Gomes A.C."/>
            <person name="Makela M.R."/>
            <person name="Stajich J."/>
            <person name="Grigoriev I.V."/>
            <person name="Mortensen U.H."/>
            <person name="De Vries R.P."/>
            <person name="Baker S.E."/>
            <person name="Andersen M.R."/>
        </authorList>
    </citation>
    <scope>NUCLEOTIDE SEQUENCE [LARGE SCALE GENOMIC DNA]</scope>
    <source>
        <strain evidence="1 2">CBS 588.65</strain>
    </source>
</reference>
<comment type="caution">
    <text evidence="1">The sequence shown here is derived from an EMBL/GenBank/DDBJ whole genome shotgun (WGS) entry which is preliminary data.</text>
</comment>
<evidence type="ECO:0000313" key="1">
    <source>
        <dbReference type="EMBL" id="KAL2810149.1"/>
    </source>
</evidence>
<accession>A0ABR4H4J0</accession>
<evidence type="ECO:0000313" key="2">
    <source>
        <dbReference type="Proteomes" id="UP001610334"/>
    </source>
</evidence>